<comment type="catalytic activity">
    <reaction evidence="9">
        <text>GMP + ATP = GDP + ADP</text>
        <dbReference type="Rhea" id="RHEA:20780"/>
        <dbReference type="ChEBI" id="CHEBI:30616"/>
        <dbReference type="ChEBI" id="CHEBI:58115"/>
        <dbReference type="ChEBI" id="CHEBI:58189"/>
        <dbReference type="ChEBI" id="CHEBI:456216"/>
        <dbReference type="EC" id="2.7.4.8"/>
    </reaction>
</comment>
<evidence type="ECO:0000256" key="2">
    <source>
        <dbReference type="ARBA" id="ARBA00012961"/>
    </source>
</evidence>
<dbReference type="InterPro" id="IPR008145">
    <property type="entry name" value="GK/Ca_channel_bsu"/>
</dbReference>
<dbReference type="SMART" id="SM00072">
    <property type="entry name" value="GuKc"/>
    <property type="match status" value="1"/>
</dbReference>
<dbReference type="NCBIfam" id="TIGR03263">
    <property type="entry name" value="guanyl_kin"/>
    <property type="match status" value="1"/>
</dbReference>
<dbReference type="EMBL" id="CP010802">
    <property type="protein sequence ID" value="ALC16469.1"/>
    <property type="molecule type" value="Genomic_DNA"/>
</dbReference>
<dbReference type="PROSITE" id="PS50052">
    <property type="entry name" value="GUANYLATE_KINASE_2"/>
    <property type="match status" value="1"/>
</dbReference>
<keyword evidence="12" id="KW-1185">Reference proteome</keyword>
<keyword evidence="6 9" id="KW-0418">Kinase</keyword>
<protein>
    <recommendedName>
        <fullName evidence="3 9">Guanylate kinase</fullName>
        <ecNumber evidence="2 9">2.7.4.8</ecNumber>
    </recommendedName>
    <alternativeName>
        <fullName evidence="8 9">GMP kinase</fullName>
    </alternativeName>
</protein>
<evidence type="ECO:0000256" key="6">
    <source>
        <dbReference type="ARBA" id="ARBA00022777"/>
    </source>
</evidence>
<evidence type="ECO:0000256" key="8">
    <source>
        <dbReference type="ARBA" id="ARBA00030128"/>
    </source>
</evidence>
<evidence type="ECO:0000256" key="1">
    <source>
        <dbReference type="ARBA" id="ARBA00005790"/>
    </source>
</evidence>
<dbReference type="PANTHER" id="PTHR23117">
    <property type="entry name" value="GUANYLATE KINASE-RELATED"/>
    <property type="match status" value="1"/>
</dbReference>
<dbReference type="PROSITE" id="PS00856">
    <property type="entry name" value="GUANYLATE_KINASE_1"/>
    <property type="match status" value="1"/>
</dbReference>
<dbReference type="InterPro" id="IPR017665">
    <property type="entry name" value="Guanylate_kinase"/>
</dbReference>
<evidence type="ECO:0000256" key="7">
    <source>
        <dbReference type="ARBA" id="ARBA00022840"/>
    </source>
</evidence>
<dbReference type="RefSeq" id="WP_053550567.1">
    <property type="nucleotide sequence ID" value="NZ_CP010802.1"/>
</dbReference>
<proteinExistence type="inferred from homology"/>
<dbReference type="STRING" id="1603606.DSOUD_1691"/>
<dbReference type="KEGG" id="des:DSOUD_1691"/>
<dbReference type="Gene3D" id="3.30.63.10">
    <property type="entry name" value="Guanylate Kinase phosphate binding domain"/>
    <property type="match status" value="1"/>
</dbReference>
<evidence type="ECO:0000313" key="11">
    <source>
        <dbReference type="EMBL" id="ALC16469.1"/>
    </source>
</evidence>
<gene>
    <name evidence="9 11" type="primary">gmk</name>
    <name evidence="11" type="ORF">DSOUD_1691</name>
</gene>
<dbReference type="GO" id="GO:0005829">
    <property type="term" value="C:cytosol"/>
    <property type="evidence" value="ECO:0007669"/>
    <property type="project" value="TreeGrafter"/>
</dbReference>
<organism evidence="11 12">
    <name type="scientific">Desulfuromonas soudanensis</name>
    <dbReference type="NCBI Taxonomy" id="1603606"/>
    <lineage>
        <taxon>Bacteria</taxon>
        <taxon>Pseudomonadati</taxon>
        <taxon>Thermodesulfobacteriota</taxon>
        <taxon>Desulfuromonadia</taxon>
        <taxon>Desulfuromonadales</taxon>
        <taxon>Desulfuromonadaceae</taxon>
        <taxon>Desulfuromonas</taxon>
    </lineage>
</organism>
<dbReference type="EC" id="2.7.4.8" evidence="2 9"/>
<evidence type="ECO:0000313" key="12">
    <source>
        <dbReference type="Proteomes" id="UP000057158"/>
    </source>
</evidence>
<dbReference type="Proteomes" id="UP000057158">
    <property type="component" value="Chromosome"/>
</dbReference>
<dbReference type="InterPro" id="IPR020590">
    <property type="entry name" value="Guanylate_kinase_CS"/>
</dbReference>
<accession>A0A0M3QFM1</accession>
<evidence type="ECO:0000256" key="4">
    <source>
        <dbReference type="ARBA" id="ARBA00022679"/>
    </source>
</evidence>
<dbReference type="PANTHER" id="PTHR23117:SF13">
    <property type="entry name" value="GUANYLATE KINASE"/>
    <property type="match status" value="1"/>
</dbReference>
<dbReference type="SUPFAM" id="SSF52540">
    <property type="entry name" value="P-loop containing nucleoside triphosphate hydrolases"/>
    <property type="match status" value="1"/>
</dbReference>
<feature type="domain" description="Guanylate kinase-like" evidence="10">
    <location>
        <begin position="5"/>
        <end position="183"/>
    </location>
</feature>
<evidence type="ECO:0000256" key="9">
    <source>
        <dbReference type="HAMAP-Rule" id="MF_00328"/>
    </source>
</evidence>
<dbReference type="GO" id="GO:0004385">
    <property type="term" value="F:GMP kinase activity"/>
    <property type="evidence" value="ECO:0007669"/>
    <property type="project" value="UniProtKB-UniRule"/>
</dbReference>
<dbReference type="InterPro" id="IPR008144">
    <property type="entry name" value="Guanylate_kin-like_dom"/>
</dbReference>
<dbReference type="HAMAP" id="MF_00328">
    <property type="entry name" value="Guanylate_kinase"/>
    <property type="match status" value="1"/>
</dbReference>
<evidence type="ECO:0000256" key="3">
    <source>
        <dbReference type="ARBA" id="ARBA00016296"/>
    </source>
</evidence>
<reference evidence="11 12" key="1">
    <citation type="submission" date="2015-07" db="EMBL/GenBank/DDBJ databases">
        <title>Isolation and Genomic Characterization of a Novel Halophilic Metal-Reducing Deltaproteobacterium from the Deep Subsurface.</title>
        <authorList>
            <person name="Badalamenti J.P."/>
            <person name="Summers Z.M."/>
            <person name="Gralnick J.A."/>
            <person name="Bond D.R."/>
        </authorList>
    </citation>
    <scope>NUCLEOTIDE SEQUENCE [LARGE SCALE GENOMIC DNA]</scope>
    <source>
        <strain evidence="11 12">WTL</strain>
    </source>
</reference>
<feature type="binding site" evidence="9">
    <location>
        <begin position="12"/>
        <end position="19"/>
    </location>
    <ligand>
        <name>ATP</name>
        <dbReference type="ChEBI" id="CHEBI:30616"/>
    </ligand>
</feature>
<keyword evidence="5 9" id="KW-0547">Nucleotide-binding</keyword>
<keyword evidence="9" id="KW-0963">Cytoplasm</keyword>
<comment type="similarity">
    <text evidence="1 9">Belongs to the guanylate kinase family.</text>
</comment>
<dbReference type="CDD" id="cd00071">
    <property type="entry name" value="GMPK"/>
    <property type="match status" value="1"/>
</dbReference>
<evidence type="ECO:0000256" key="5">
    <source>
        <dbReference type="ARBA" id="ARBA00022741"/>
    </source>
</evidence>
<dbReference type="InterPro" id="IPR027417">
    <property type="entry name" value="P-loop_NTPase"/>
</dbReference>
<dbReference type="FunFam" id="3.30.63.10:FF:000002">
    <property type="entry name" value="Guanylate kinase 1"/>
    <property type="match status" value="1"/>
</dbReference>
<evidence type="ECO:0000259" key="10">
    <source>
        <dbReference type="PROSITE" id="PS50052"/>
    </source>
</evidence>
<keyword evidence="7 9" id="KW-0067">ATP-binding</keyword>
<dbReference type="OrthoDB" id="9808150at2"/>
<comment type="subcellular location">
    <subcellularLocation>
        <location evidence="9">Cytoplasm</location>
    </subcellularLocation>
</comment>
<sequence>MNREGIIFVISAPSGAGKTSLCKEIIDIFPTLRHSVSYTTRPMRSGEKNGIDYHFVSDEIFSAMVEGGDFAEWAEVHGNRYGTAIATLKEAAAAGQDILLDIDCQGAAQLKKNWRQGVFIFVLPPSFEELQRRLLGRNTDSAEVIARRTANARDEVRQATWYDYLVINDDFALALEQLRAVIVSEGIRTPRVLPTVAGAFGL</sequence>
<name>A0A0M3QFM1_9BACT</name>
<dbReference type="PATRIC" id="fig|1603606.3.peg.1840"/>
<dbReference type="GO" id="GO:0005524">
    <property type="term" value="F:ATP binding"/>
    <property type="evidence" value="ECO:0007669"/>
    <property type="project" value="UniProtKB-UniRule"/>
</dbReference>
<dbReference type="AlphaFoldDB" id="A0A0M3QFM1"/>
<keyword evidence="4 9" id="KW-0808">Transferase</keyword>
<dbReference type="Gene3D" id="3.40.50.300">
    <property type="entry name" value="P-loop containing nucleotide triphosphate hydrolases"/>
    <property type="match status" value="1"/>
</dbReference>
<comment type="function">
    <text evidence="9">Essential for recycling GMP and indirectly, cGMP.</text>
</comment>
<dbReference type="Pfam" id="PF00625">
    <property type="entry name" value="Guanylate_kin"/>
    <property type="match status" value="1"/>
</dbReference>